<accession>A0AC61MTD1</accession>
<proteinExistence type="predicted"/>
<dbReference type="EMBL" id="CP066744">
    <property type="protein sequence ID" value="QQK08950.1"/>
    <property type="molecule type" value="Genomic_DNA"/>
</dbReference>
<keyword evidence="2" id="KW-1185">Reference proteome</keyword>
<dbReference type="Proteomes" id="UP000595814">
    <property type="component" value="Chromosome"/>
</dbReference>
<organism evidence="1 2">
    <name type="scientific">Miniphocaeibacter halophilus</name>
    <dbReference type="NCBI Taxonomy" id="2931922"/>
    <lineage>
        <taxon>Bacteria</taxon>
        <taxon>Bacillati</taxon>
        <taxon>Bacillota</taxon>
        <taxon>Tissierellia</taxon>
        <taxon>Tissierellales</taxon>
        <taxon>Peptoniphilaceae</taxon>
        <taxon>Miniphocaeibacter</taxon>
    </lineage>
</organism>
<evidence type="ECO:0000313" key="1">
    <source>
        <dbReference type="EMBL" id="QQK08950.1"/>
    </source>
</evidence>
<protein>
    <submittedName>
        <fullName evidence="1">Uncharacterized protein</fullName>
    </submittedName>
</protein>
<name>A0AC61MTD1_9FIRM</name>
<reference evidence="1 2" key="1">
    <citation type="journal article" date="2022" name="Int. J. Syst. Evol. Microbiol.">
        <title>Miniphocaeibacter halophilus sp. nov., an ammonium-tolerant acetate-producing bacterium isolated from a biogas system.</title>
        <authorList>
            <person name="Schnurer A."/>
            <person name="Singh A."/>
            <person name="Bi S."/>
            <person name="Qiao W."/>
            <person name="Westerholm M."/>
        </authorList>
    </citation>
    <scope>NUCLEOTIDE SEQUENCE [LARGE SCALE GENOMIC DNA]</scope>
    <source>
        <strain evidence="1 2">AMB_01</strain>
    </source>
</reference>
<evidence type="ECO:0000313" key="2">
    <source>
        <dbReference type="Proteomes" id="UP000595814"/>
    </source>
</evidence>
<sequence>MKNKKLMVLGVVFILFAISLFAVFYTRNNKYSEYVYLELSPLDYSTEYGEFSLDNKNLKAYKIKTTDDSSEKILESKDWVQWEEHSKDKVFDDLERNLLAVGDNELTTSYTIAHTWTYYIPKDSKGKIVLSYFIEYDNLLYIVEYEDKEV</sequence>
<gene>
    <name evidence="1" type="ORF">JFY71_05280</name>
</gene>